<evidence type="ECO:0000313" key="2">
    <source>
        <dbReference type="Proteomes" id="UP001597227"/>
    </source>
</evidence>
<dbReference type="EMBL" id="JBHUEK010000007">
    <property type="protein sequence ID" value="MFD1777771.1"/>
    <property type="molecule type" value="Genomic_DNA"/>
</dbReference>
<dbReference type="RefSeq" id="WP_388035350.1">
    <property type="nucleotide sequence ID" value="NZ_JBHUEK010000007.1"/>
</dbReference>
<dbReference type="InterPro" id="IPR025613">
    <property type="entry name" value="YlbE"/>
</dbReference>
<organism evidence="1 2">
    <name type="scientific">Fredinandcohnia salidurans</name>
    <dbReference type="NCBI Taxonomy" id="2595041"/>
    <lineage>
        <taxon>Bacteria</taxon>
        <taxon>Bacillati</taxon>
        <taxon>Bacillota</taxon>
        <taxon>Bacilli</taxon>
        <taxon>Bacillales</taxon>
        <taxon>Bacillaceae</taxon>
        <taxon>Fredinandcohnia</taxon>
    </lineage>
</organism>
<accession>A0ABW4MJJ5</accession>
<dbReference type="Pfam" id="PF14003">
    <property type="entry name" value="YlbE"/>
    <property type="match status" value="1"/>
</dbReference>
<reference evidence="2" key="1">
    <citation type="journal article" date="2019" name="Int. J. Syst. Evol. Microbiol.">
        <title>The Global Catalogue of Microorganisms (GCM) 10K type strain sequencing project: providing services to taxonomists for standard genome sequencing and annotation.</title>
        <authorList>
            <consortium name="The Broad Institute Genomics Platform"/>
            <consortium name="The Broad Institute Genome Sequencing Center for Infectious Disease"/>
            <person name="Wu L."/>
            <person name="Ma J."/>
        </authorList>
    </citation>
    <scope>NUCLEOTIDE SEQUENCE [LARGE SCALE GENOMIC DNA]</scope>
    <source>
        <strain evidence="2">CCUG 15531</strain>
    </source>
</reference>
<evidence type="ECO:0000313" key="1">
    <source>
        <dbReference type="EMBL" id="MFD1777771.1"/>
    </source>
</evidence>
<keyword evidence="2" id="KW-1185">Reference proteome</keyword>
<gene>
    <name evidence="1" type="ORF">ACFSFW_03760</name>
</gene>
<sequence length="79" mass="9729">MRKDTYEYLKTKKQLRTFVRQNPIWYRKLTRNPNDFQSLEMESKSYFKQTLPHKVQKLNQSLEMASFTLQMYQGMRQSD</sequence>
<protein>
    <submittedName>
        <fullName evidence="1">YlbE-like family protein</fullName>
    </submittedName>
</protein>
<dbReference type="Proteomes" id="UP001597227">
    <property type="component" value="Unassembled WGS sequence"/>
</dbReference>
<proteinExistence type="predicted"/>
<name>A0ABW4MJJ5_9BACI</name>
<comment type="caution">
    <text evidence="1">The sequence shown here is derived from an EMBL/GenBank/DDBJ whole genome shotgun (WGS) entry which is preliminary data.</text>
</comment>